<evidence type="ECO:0000313" key="2">
    <source>
        <dbReference type="Proteomes" id="UP000183263"/>
    </source>
</evidence>
<accession>A0A1G8IGG5</accession>
<dbReference type="SUPFAM" id="SSF56784">
    <property type="entry name" value="HAD-like"/>
    <property type="match status" value="1"/>
</dbReference>
<dbReference type="RefSeq" id="WP_072737330.1">
    <property type="nucleotide sequence ID" value="NZ_CP048813.1"/>
</dbReference>
<dbReference type="SFLD" id="SFLDS00003">
    <property type="entry name" value="Haloacid_Dehalogenase"/>
    <property type="match status" value="1"/>
</dbReference>
<dbReference type="Proteomes" id="UP000183263">
    <property type="component" value="Unassembled WGS sequence"/>
</dbReference>
<name>A0A1G8IGG5_9NOCA</name>
<dbReference type="InterPro" id="IPR041492">
    <property type="entry name" value="HAD_2"/>
</dbReference>
<dbReference type="GO" id="GO:0006281">
    <property type="term" value="P:DNA repair"/>
    <property type="evidence" value="ECO:0007669"/>
    <property type="project" value="TreeGrafter"/>
</dbReference>
<dbReference type="PANTHER" id="PTHR43434:SF16">
    <property type="entry name" value="BLL8046 PROTEIN"/>
    <property type="match status" value="1"/>
</dbReference>
<dbReference type="NCBIfam" id="TIGR01549">
    <property type="entry name" value="HAD-SF-IA-v1"/>
    <property type="match status" value="1"/>
</dbReference>
<dbReference type="InterPro" id="IPR050155">
    <property type="entry name" value="HAD-like_hydrolase_sf"/>
</dbReference>
<dbReference type="InterPro" id="IPR023214">
    <property type="entry name" value="HAD_sf"/>
</dbReference>
<dbReference type="PANTHER" id="PTHR43434">
    <property type="entry name" value="PHOSPHOGLYCOLATE PHOSPHATASE"/>
    <property type="match status" value="1"/>
</dbReference>
<dbReference type="Gene3D" id="1.10.150.240">
    <property type="entry name" value="Putative phosphatase, domain 2"/>
    <property type="match status" value="1"/>
</dbReference>
<dbReference type="EMBL" id="FNDN01000005">
    <property type="protein sequence ID" value="SDI18006.1"/>
    <property type="molecule type" value="Genomic_DNA"/>
</dbReference>
<dbReference type="Gene3D" id="3.40.50.1000">
    <property type="entry name" value="HAD superfamily/HAD-like"/>
    <property type="match status" value="1"/>
</dbReference>
<dbReference type="InterPro" id="IPR006439">
    <property type="entry name" value="HAD-SF_hydro_IA"/>
</dbReference>
<dbReference type="SFLD" id="SFLDG01129">
    <property type="entry name" value="C1.5:_HAD__Beta-PGM__Phosphata"/>
    <property type="match status" value="1"/>
</dbReference>
<dbReference type="GO" id="GO:0008967">
    <property type="term" value="F:phosphoglycolate phosphatase activity"/>
    <property type="evidence" value="ECO:0007669"/>
    <property type="project" value="TreeGrafter"/>
</dbReference>
<dbReference type="InterPro" id="IPR023198">
    <property type="entry name" value="PGP-like_dom2"/>
</dbReference>
<reference evidence="1 2" key="1">
    <citation type="submission" date="2016-10" db="EMBL/GenBank/DDBJ databases">
        <authorList>
            <person name="de Groot N.N."/>
        </authorList>
    </citation>
    <scope>NUCLEOTIDE SEQUENCE [LARGE SCALE GENOMIC DNA]</scope>
    <source>
        <strain evidence="1 2">DSM 44892</strain>
    </source>
</reference>
<organism evidence="1 2">
    <name type="scientific">Rhodococcus triatomae</name>
    <dbReference type="NCBI Taxonomy" id="300028"/>
    <lineage>
        <taxon>Bacteria</taxon>
        <taxon>Bacillati</taxon>
        <taxon>Actinomycetota</taxon>
        <taxon>Actinomycetes</taxon>
        <taxon>Mycobacteriales</taxon>
        <taxon>Nocardiaceae</taxon>
        <taxon>Rhodococcus</taxon>
    </lineage>
</organism>
<proteinExistence type="predicted"/>
<sequence>MNPRVVLFDVDGTLADSNYLHVDAWTRAFERVGHPVDAWRVHRAIGMDGDRLVATLLPDADVDVRARATELHTELYRWASYRLRPLDGGRELVERVKNEGALVVLASSASSEELTLLRRALEVDDLLDGATTSASVDTAKPEPDIVTAALDLVGARAEDAVMIGDSTWDMRAATRAGVTALAVLSGGTGRDELIAAGAHSVYDDPRDLLEHLDETPIRALLGR</sequence>
<dbReference type="SFLD" id="SFLDG01135">
    <property type="entry name" value="C1.5.6:_HAD__Beta-PGM__Phospha"/>
    <property type="match status" value="1"/>
</dbReference>
<dbReference type="AlphaFoldDB" id="A0A1G8IGG5"/>
<dbReference type="OrthoDB" id="9793014at2"/>
<evidence type="ECO:0000313" key="1">
    <source>
        <dbReference type="EMBL" id="SDI18006.1"/>
    </source>
</evidence>
<protein>
    <submittedName>
        <fullName evidence="1">Haloacid dehalogenase superfamily, subfamily IA, variant 3 with third motif having DD or ED/haloacid dehalogenase superfamily, subfamily IA, variant 1 with third motif having Dx(3-4)D or Dx(3-4)E</fullName>
    </submittedName>
</protein>
<dbReference type="Pfam" id="PF13419">
    <property type="entry name" value="HAD_2"/>
    <property type="match status" value="1"/>
</dbReference>
<dbReference type="GO" id="GO:0005829">
    <property type="term" value="C:cytosol"/>
    <property type="evidence" value="ECO:0007669"/>
    <property type="project" value="TreeGrafter"/>
</dbReference>
<keyword evidence="2" id="KW-1185">Reference proteome</keyword>
<dbReference type="NCBIfam" id="TIGR01509">
    <property type="entry name" value="HAD-SF-IA-v3"/>
    <property type="match status" value="1"/>
</dbReference>
<dbReference type="InterPro" id="IPR036412">
    <property type="entry name" value="HAD-like_sf"/>
</dbReference>
<gene>
    <name evidence="1" type="ORF">SAMN05444695_105273</name>
</gene>